<evidence type="ECO:0000256" key="1">
    <source>
        <dbReference type="SAM" id="MobiDB-lite"/>
    </source>
</evidence>
<feature type="region of interest" description="Disordered" evidence="1">
    <location>
        <begin position="58"/>
        <end position="81"/>
    </location>
</feature>
<feature type="region of interest" description="Disordered" evidence="1">
    <location>
        <begin position="171"/>
        <end position="197"/>
    </location>
</feature>
<feature type="region of interest" description="Disordered" evidence="1">
    <location>
        <begin position="1"/>
        <end position="35"/>
    </location>
</feature>
<dbReference type="EMBL" id="HBUE01068925">
    <property type="protein sequence ID" value="CAG6471932.1"/>
    <property type="molecule type" value="Transcribed_RNA"/>
</dbReference>
<name>A0A8D8BAL7_CULPI</name>
<proteinExistence type="predicted"/>
<feature type="compositionally biased region" description="Low complexity" evidence="1">
    <location>
        <begin position="9"/>
        <end position="20"/>
    </location>
</feature>
<organism evidence="2">
    <name type="scientific">Culex pipiens</name>
    <name type="common">House mosquito</name>
    <dbReference type="NCBI Taxonomy" id="7175"/>
    <lineage>
        <taxon>Eukaryota</taxon>
        <taxon>Metazoa</taxon>
        <taxon>Ecdysozoa</taxon>
        <taxon>Arthropoda</taxon>
        <taxon>Hexapoda</taxon>
        <taxon>Insecta</taxon>
        <taxon>Pterygota</taxon>
        <taxon>Neoptera</taxon>
        <taxon>Endopterygota</taxon>
        <taxon>Diptera</taxon>
        <taxon>Nematocera</taxon>
        <taxon>Culicoidea</taxon>
        <taxon>Culicidae</taxon>
        <taxon>Culicinae</taxon>
        <taxon>Culicini</taxon>
        <taxon>Culex</taxon>
        <taxon>Culex</taxon>
    </lineage>
</organism>
<accession>A0A8D8BAL7</accession>
<evidence type="ECO:0000313" key="2">
    <source>
        <dbReference type="EMBL" id="CAG6471932.1"/>
    </source>
</evidence>
<dbReference type="AlphaFoldDB" id="A0A8D8BAL7"/>
<reference evidence="2" key="1">
    <citation type="submission" date="2021-05" db="EMBL/GenBank/DDBJ databases">
        <authorList>
            <person name="Alioto T."/>
            <person name="Alioto T."/>
            <person name="Gomez Garrido J."/>
        </authorList>
    </citation>
    <scope>NUCLEOTIDE SEQUENCE</scope>
</reference>
<protein>
    <submittedName>
        <fullName evidence="2">(northern house mosquito) hypothetical protein</fullName>
    </submittedName>
</protein>
<sequence length="197" mass="21636">MRAAIMCQVPTSRTRTTKTSPRVKRKEPGNGEVRTSTGNVQYAARDSPQNITWRGTLKRTTTTPGASSAISSSPPRLTKSTASTCSWNIPECRCNRTRRQNPLIIRWSRNSSKVFNKRKFPASCATLNLSGSQSCGTTYELIPIPARSSTQASRQRRSSLRMVTSRTITSTSWFSKSTTGMSNASTRSSNPPAKNSP</sequence>
<feature type="compositionally biased region" description="Low complexity" evidence="1">
    <location>
        <begin position="58"/>
        <end position="75"/>
    </location>
</feature>